<gene>
    <name evidence="8" type="ORF">BDZ94DRAFT_792682</name>
</gene>
<dbReference type="InterPro" id="IPR002328">
    <property type="entry name" value="ADH_Zn_CS"/>
</dbReference>
<dbReference type="GO" id="GO:0005737">
    <property type="term" value="C:cytoplasm"/>
    <property type="evidence" value="ECO:0007669"/>
    <property type="project" value="TreeGrafter"/>
</dbReference>
<dbReference type="GO" id="GO:0034079">
    <property type="term" value="P:butanediol biosynthetic process"/>
    <property type="evidence" value="ECO:0007669"/>
    <property type="project" value="TreeGrafter"/>
</dbReference>
<sequence>MKAARSYGPGDIRVEQIEEPVAGEGQVKVKIAWNGICGSDVHAFLTTVPKYLQGTTPDPLSGESLPVTLGHEFSGTIVSVGPGVDGQKWTVGQNIVVEPMISCMKSACPACSIGSRNLCPLNNFIGVGGWGGGLAEYIAVYTQYIHPLPNNVPLDVGACVEPLAVAWHAVKRSGFTKGQSALVLGAGPIGLFLLKVLQSFDRTALIIVSEPTVLRRQSATKQGATHVIDPKGSNVSERVMELTAGIGVDVAFDAAGVQVSIDAAIESVKIRGTVVNLASWEKLPVIDIHQLLLKEIYLTGTAAYDRVHPELLEALEAGKITGIEQLITRRVALEDVVEKGFLALLNDKDNQVKILIHP</sequence>
<accession>A0A9P5Y301</accession>
<dbReference type="CDD" id="cd08233">
    <property type="entry name" value="butanediol_DH_like"/>
    <property type="match status" value="1"/>
</dbReference>
<name>A0A9P5Y301_9AGAR</name>
<dbReference type="InterPro" id="IPR013154">
    <property type="entry name" value="ADH-like_N"/>
</dbReference>
<dbReference type="PANTHER" id="PTHR43161">
    <property type="entry name" value="SORBITOL DEHYDROGENASE"/>
    <property type="match status" value="1"/>
</dbReference>
<keyword evidence="5" id="KW-0560">Oxidoreductase</keyword>
<proteinExistence type="inferred from homology"/>
<keyword evidence="9" id="KW-1185">Reference proteome</keyword>
<dbReference type="InterPro" id="IPR036291">
    <property type="entry name" value="NAD(P)-bd_dom_sf"/>
</dbReference>
<evidence type="ECO:0000256" key="1">
    <source>
        <dbReference type="ARBA" id="ARBA00001947"/>
    </source>
</evidence>
<feature type="domain" description="Enoyl reductase (ER)" evidence="7">
    <location>
        <begin position="8"/>
        <end position="356"/>
    </location>
</feature>
<dbReference type="GO" id="GO:0008270">
    <property type="term" value="F:zinc ion binding"/>
    <property type="evidence" value="ECO:0007669"/>
    <property type="project" value="InterPro"/>
</dbReference>
<keyword evidence="4 6" id="KW-0862">Zinc</keyword>
<dbReference type="Pfam" id="PF08240">
    <property type="entry name" value="ADH_N"/>
    <property type="match status" value="1"/>
</dbReference>
<evidence type="ECO:0000256" key="4">
    <source>
        <dbReference type="ARBA" id="ARBA00022833"/>
    </source>
</evidence>
<evidence type="ECO:0000256" key="3">
    <source>
        <dbReference type="ARBA" id="ARBA00022723"/>
    </source>
</evidence>
<evidence type="ECO:0000256" key="6">
    <source>
        <dbReference type="RuleBase" id="RU361277"/>
    </source>
</evidence>
<dbReference type="GO" id="GO:0000721">
    <property type="term" value="F:(R,R)-butanediol dehydrogenase activity"/>
    <property type="evidence" value="ECO:0007669"/>
    <property type="project" value="TreeGrafter"/>
</dbReference>
<evidence type="ECO:0000259" key="7">
    <source>
        <dbReference type="SMART" id="SM00829"/>
    </source>
</evidence>
<reference evidence="8" key="1">
    <citation type="submission" date="2020-11" db="EMBL/GenBank/DDBJ databases">
        <authorList>
            <consortium name="DOE Joint Genome Institute"/>
            <person name="Ahrendt S."/>
            <person name="Riley R."/>
            <person name="Andreopoulos W."/>
            <person name="Labutti K."/>
            <person name="Pangilinan J."/>
            <person name="Ruiz-Duenas F.J."/>
            <person name="Barrasa J.M."/>
            <person name="Sanchez-Garcia M."/>
            <person name="Camarero S."/>
            <person name="Miyauchi S."/>
            <person name="Serrano A."/>
            <person name="Linde D."/>
            <person name="Babiker R."/>
            <person name="Drula E."/>
            <person name="Ayuso-Fernandez I."/>
            <person name="Pacheco R."/>
            <person name="Padilla G."/>
            <person name="Ferreira P."/>
            <person name="Barriuso J."/>
            <person name="Kellner H."/>
            <person name="Castanera R."/>
            <person name="Alfaro M."/>
            <person name="Ramirez L."/>
            <person name="Pisabarro A.G."/>
            <person name="Kuo A."/>
            <person name="Tritt A."/>
            <person name="Lipzen A."/>
            <person name="He G."/>
            <person name="Yan M."/>
            <person name="Ng V."/>
            <person name="Cullen D."/>
            <person name="Martin F."/>
            <person name="Rosso M.-N."/>
            <person name="Henrissat B."/>
            <person name="Hibbett D."/>
            <person name="Martinez A.T."/>
            <person name="Grigoriev I.V."/>
        </authorList>
    </citation>
    <scope>NUCLEOTIDE SEQUENCE</scope>
    <source>
        <strain evidence="8">CBS 247.69</strain>
    </source>
</reference>
<protein>
    <submittedName>
        <fullName evidence="8">Alcohol dehydrogenase GroES domain protein</fullName>
    </submittedName>
</protein>
<dbReference type="Pfam" id="PF00107">
    <property type="entry name" value="ADH_zinc_N"/>
    <property type="match status" value="1"/>
</dbReference>
<comment type="similarity">
    <text evidence="2 6">Belongs to the zinc-containing alcohol dehydrogenase family.</text>
</comment>
<dbReference type="SUPFAM" id="SSF50129">
    <property type="entry name" value="GroES-like"/>
    <property type="match status" value="1"/>
</dbReference>
<dbReference type="Gene3D" id="3.40.50.720">
    <property type="entry name" value="NAD(P)-binding Rossmann-like Domain"/>
    <property type="match status" value="1"/>
</dbReference>
<evidence type="ECO:0000256" key="2">
    <source>
        <dbReference type="ARBA" id="ARBA00008072"/>
    </source>
</evidence>
<dbReference type="EMBL" id="MU150279">
    <property type="protein sequence ID" value="KAF9461749.1"/>
    <property type="molecule type" value="Genomic_DNA"/>
</dbReference>
<dbReference type="PANTHER" id="PTHR43161:SF23">
    <property type="entry name" value="(R,R)-BUTANEDIOL DEHYDROGENASE-RELATED"/>
    <property type="match status" value="1"/>
</dbReference>
<evidence type="ECO:0000256" key="5">
    <source>
        <dbReference type="ARBA" id="ARBA00023002"/>
    </source>
</evidence>
<dbReference type="Proteomes" id="UP000807353">
    <property type="component" value="Unassembled WGS sequence"/>
</dbReference>
<dbReference type="AlphaFoldDB" id="A0A9P5Y301"/>
<dbReference type="SMART" id="SM00829">
    <property type="entry name" value="PKS_ER"/>
    <property type="match status" value="1"/>
</dbReference>
<keyword evidence="3 6" id="KW-0479">Metal-binding</keyword>
<dbReference type="SUPFAM" id="SSF51735">
    <property type="entry name" value="NAD(P)-binding Rossmann-fold domains"/>
    <property type="match status" value="1"/>
</dbReference>
<organism evidence="8 9">
    <name type="scientific">Collybia nuda</name>
    <dbReference type="NCBI Taxonomy" id="64659"/>
    <lineage>
        <taxon>Eukaryota</taxon>
        <taxon>Fungi</taxon>
        <taxon>Dikarya</taxon>
        <taxon>Basidiomycota</taxon>
        <taxon>Agaricomycotina</taxon>
        <taxon>Agaricomycetes</taxon>
        <taxon>Agaricomycetidae</taxon>
        <taxon>Agaricales</taxon>
        <taxon>Tricholomatineae</taxon>
        <taxon>Clitocybaceae</taxon>
        <taxon>Collybia</taxon>
    </lineage>
</organism>
<dbReference type="InterPro" id="IPR011032">
    <property type="entry name" value="GroES-like_sf"/>
</dbReference>
<evidence type="ECO:0000313" key="8">
    <source>
        <dbReference type="EMBL" id="KAF9461749.1"/>
    </source>
</evidence>
<comment type="caution">
    <text evidence="8">The sequence shown here is derived from an EMBL/GenBank/DDBJ whole genome shotgun (WGS) entry which is preliminary data.</text>
</comment>
<dbReference type="InterPro" id="IPR020843">
    <property type="entry name" value="ER"/>
</dbReference>
<dbReference type="Gene3D" id="3.90.180.10">
    <property type="entry name" value="Medium-chain alcohol dehydrogenases, catalytic domain"/>
    <property type="match status" value="1"/>
</dbReference>
<dbReference type="PROSITE" id="PS00059">
    <property type="entry name" value="ADH_ZINC"/>
    <property type="match status" value="1"/>
</dbReference>
<dbReference type="OrthoDB" id="3941538at2759"/>
<dbReference type="InterPro" id="IPR013149">
    <property type="entry name" value="ADH-like_C"/>
</dbReference>
<comment type="cofactor">
    <cofactor evidence="1 6">
        <name>Zn(2+)</name>
        <dbReference type="ChEBI" id="CHEBI:29105"/>
    </cofactor>
</comment>
<evidence type="ECO:0000313" key="9">
    <source>
        <dbReference type="Proteomes" id="UP000807353"/>
    </source>
</evidence>